<keyword evidence="3" id="KW-0238">DNA-binding</keyword>
<evidence type="ECO:0000256" key="3">
    <source>
        <dbReference type="ARBA" id="ARBA00023125"/>
    </source>
</evidence>
<dbReference type="PROSITE" id="PS50931">
    <property type="entry name" value="HTH_LYSR"/>
    <property type="match status" value="1"/>
</dbReference>
<sequence>MNFTHLLAFYEVARAGSLSGGALRLRVSQPAVSREVKELEDRLGVLLFDRLPRGVALTYAGKLLFDYAERIFTLAEAARSELKEIAGLDSGHLQIGASATLGVYLVPKMIATFTTRYPKVSIELTVTNTQEVVRGLGNGNYTLGFIEGPYDEARLHAQYVGSDEIVLAAAPGLRQSNGQLLLARNLAERRVILREPGSGTRAVVESAYQRAGFEMVPSMSVSDTEAIKRMLVSQPSMAYLSSLTIETEIARGEIRTLEVADMRIERALNLVWLKRRSLSPCARAFFELALEHTAHAGGPFPIAGAHVCDAPAMQSDQARLAPRGHP</sequence>
<dbReference type="PRINTS" id="PR00039">
    <property type="entry name" value="HTHLYSR"/>
</dbReference>
<reference evidence="6 7" key="1">
    <citation type="submission" date="2024-01" db="EMBL/GenBank/DDBJ databases">
        <title>The diversity of rhizobia nodulating Mimosa spp. in eleven states of Brazil covering several biomes is determined by host plant, location, and edaphic factors.</title>
        <authorList>
            <person name="Rouws L."/>
            <person name="Barauna A."/>
            <person name="Beukes C."/>
            <person name="De Faria S.M."/>
            <person name="Gross E."/>
            <person name="Dos Reis Junior F.B."/>
            <person name="Simon M."/>
            <person name="Maluk M."/>
            <person name="Odee D.W."/>
            <person name="Kenicer G."/>
            <person name="Young J.P.W."/>
            <person name="Reis V.M."/>
            <person name="Zilli J."/>
            <person name="James E.K."/>
        </authorList>
    </citation>
    <scope>NUCLEOTIDE SEQUENCE [LARGE SCALE GENOMIC DNA]</scope>
    <source>
        <strain evidence="6 7">JPY167</strain>
    </source>
</reference>
<evidence type="ECO:0000256" key="2">
    <source>
        <dbReference type="ARBA" id="ARBA00023015"/>
    </source>
</evidence>
<comment type="similarity">
    <text evidence="1">Belongs to the LysR transcriptional regulatory family.</text>
</comment>
<gene>
    <name evidence="6" type="ORF">VSR73_27385</name>
</gene>
<evidence type="ECO:0000313" key="6">
    <source>
        <dbReference type="EMBL" id="MEM5424777.1"/>
    </source>
</evidence>
<accession>A0ABU9RY25</accession>
<proteinExistence type="inferred from homology"/>
<dbReference type="PANTHER" id="PTHR30126">
    <property type="entry name" value="HTH-TYPE TRANSCRIPTIONAL REGULATOR"/>
    <property type="match status" value="1"/>
</dbReference>
<dbReference type="Proteomes" id="UP001489897">
    <property type="component" value="Unassembled WGS sequence"/>
</dbReference>
<evidence type="ECO:0000259" key="5">
    <source>
        <dbReference type="PROSITE" id="PS50931"/>
    </source>
</evidence>
<dbReference type="RefSeq" id="WP_342949000.1">
    <property type="nucleotide sequence ID" value="NZ_JAYMRV010000009.1"/>
</dbReference>
<name>A0ABU9RY25_9BURK</name>
<evidence type="ECO:0000256" key="1">
    <source>
        <dbReference type="ARBA" id="ARBA00009437"/>
    </source>
</evidence>
<dbReference type="Gene3D" id="3.40.190.290">
    <property type="match status" value="1"/>
</dbReference>
<dbReference type="SUPFAM" id="SSF46785">
    <property type="entry name" value="Winged helix' DNA-binding domain"/>
    <property type="match status" value="1"/>
</dbReference>
<keyword evidence="2" id="KW-0805">Transcription regulation</keyword>
<keyword evidence="4" id="KW-0804">Transcription</keyword>
<dbReference type="Gene3D" id="1.10.10.10">
    <property type="entry name" value="Winged helix-like DNA-binding domain superfamily/Winged helix DNA-binding domain"/>
    <property type="match status" value="1"/>
</dbReference>
<comment type="caution">
    <text evidence="6">The sequence shown here is derived from an EMBL/GenBank/DDBJ whole genome shotgun (WGS) entry which is preliminary data.</text>
</comment>
<keyword evidence="7" id="KW-1185">Reference proteome</keyword>
<dbReference type="EMBL" id="JAYMRV010000009">
    <property type="protein sequence ID" value="MEM5424777.1"/>
    <property type="molecule type" value="Genomic_DNA"/>
</dbReference>
<dbReference type="InterPro" id="IPR005119">
    <property type="entry name" value="LysR_subst-bd"/>
</dbReference>
<dbReference type="Pfam" id="PF03466">
    <property type="entry name" value="LysR_substrate"/>
    <property type="match status" value="1"/>
</dbReference>
<feature type="domain" description="HTH lysR-type" evidence="5">
    <location>
        <begin position="1"/>
        <end position="58"/>
    </location>
</feature>
<evidence type="ECO:0000313" key="7">
    <source>
        <dbReference type="Proteomes" id="UP001489897"/>
    </source>
</evidence>
<evidence type="ECO:0000256" key="4">
    <source>
        <dbReference type="ARBA" id="ARBA00023163"/>
    </source>
</evidence>
<dbReference type="SUPFAM" id="SSF53850">
    <property type="entry name" value="Periplasmic binding protein-like II"/>
    <property type="match status" value="1"/>
</dbReference>
<organism evidence="6 7">
    <name type="scientific">Paraburkholderia ferrariae</name>
    <dbReference type="NCBI Taxonomy" id="386056"/>
    <lineage>
        <taxon>Bacteria</taxon>
        <taxon>Pseudomonadati</taxon>
        <taxon>Pseudomonadota</taxon>
        <taxon>Betaproteobacteria</taxon>
        <taxon>Burkholderiales</taxon>
        <taxon>Burkholderiaceae</taxon>
        <taxon>Paraburkholderia</taxon>
    </lineage>
</organism>
<dbReference type="InterPro" id="IPR000847">
    <property type="entry name" value="LysR_HTH_N"/>
</dbReference>
<dbReference type="PANTHER" id="PTHR30126:SF39">
    <property type="entry name" value="HTH-TYPE TRANSCRIPTIONAL REGULATOR CYSL"/>
    <property type="match status" value="1"/>
</dbReference>
<dbReference type="InterPro" id="IPR036390">
    <property type="entry name" value="WH_DNA-bd_sf"/>
</dbReference>
<protein>
    <submittedName>
        <fullName evidence="6">LysR substrate-binding domain-containing protein</fullName>
    </submittedName>
</protein>
<dbReference type="Pfam" id="PF00126">
    <property type="entry name" value="HTH_1"/>
    <property type="match status" value="1"/>
</dbReference>
<dbReference type="InterPro" id="IPR036388">
    <property type="entry name" value="WH-like_DNA-bd_sf"/>
</dbReference>